<dbReference type="SUPFAM" id="SSF49562">
    <property type="entry name" value="C2 domain (Calcium/lipid-binding domain, CaLB)"/>
    <property type="match status" value="2"/>
</dbReference>
<dbReference type="SMART" id="SM00239">
    <property type="entry name" value="C2"/>
    <property type="match status" value="2"/>
</dbReference>
<feature type="compositionally biased region" description="Polar residues" evidence="1">
    <location>
        <begin position="56"/>
        <end position="70"/>
    </location>
</feature>
<dbReference type="EnsemblMetazoa" id="XM_038220346.1">
    <property type="protein sequence ID" value="XP_038076274.1"/>
    <property type="gene ID" value="LOC119744421"/>
</dbReference>
<dbReference type="InterPro" id="IPR000008">
    <property type="entry name" value="C2_dom"/>
</dbReference>
<dbReference type="OMA" id="DKHCDAR"/>
<accession>A0A914BJJ3</accession>
<dbReference type="Gene3D" id="2.60.40.150">
    <property type="entry name" value="C2 domain"/>
    <property type="match status" value="2"/>
</dbReference>
<dbReference type="Pfam" id="PF00168">
    <property type="entry name" value="C2"/>
    <property type="match status" value="2"/>
</dbReference>
<organism evidence="3 4">
    <name type="scientific">Patiria miniata</name>
    <name type="common">Bat star</name>
    <name type="synonym">Asterina miniata</name>
    <dbReference type="NCBI Taxonomy" id="46514"/>
    <lineage>
        <taxon>Eukaryota</taxon>
        <taxon>Metazoa</taxon>
        <taxon>Echinodermata</taxon>
        <taxon>Eleutherozoa</taxon>
        <taxon>Asterozoa</taxon>
        <taxon>Asteroidea</taxon>
        <taxon>Valvatacea</taxon>
        <taxon>Valvatida</taxon>
        <taxon>Asterinidae</taxon>
        <taxon>Patiria</taxon>
    </lineage>
</organism>
<dbReference type="InterPro" id="IPR035892">
    <property type="entry name" value="C2_domain_sf"/>
</dbReference>
<dbReference type="PROSITE" id="PS50004">
    <property type="entry name" value="C2"/>
    <property type="match status" value="2"/>
</dbReference>
<reference evidence="3" key="1">
    <citation type="submission" date="2022-11" db="UniProtKB">
        <authorList>
            <consortium name="EnsemblMetazoa"/>
        </authorList>
    </citation>
    <scope>IDENTIFICATION</scope>
</reference>
<dbReference type="AlphaFoldDB" id="A0A914BJJ3"/>
<feature type="compositionally biased region" description="Basic and acidic residues" evidence="1">
    <location>
        <begin position="244"/>
        <end position="255"/>
    </location>
</feature>
<evidence type="ECO:0000256" key="1">
    <source>
        <dbReference type="SAM" id="MobiDB-lite"/>
    </source>
</evidence>
<evidence type="ECO:0000313" key="4">
    <source>
        <dbReference type="Proteomes" id="UP000887568"/>
    </source>
</evidence>
<dbReference type="PANTHER" id="PTHR46291:SF4">
    <property type="entry name" value="C2 CALCIUM-DEPENDENT DOMAIN-CONTAINING PROTEIN 4C-LIKE"/>
    <property type="match status" value="1"/>
</dbReference>
<dbReference type="InterPro" id="IPR043549">
    <property type="entry name" value="C2C4C/C2C4D"/>
</dbReference>
<feature type="region of interest" description="Disordered" evidence="1">
    <location>
        <begin position="168"/>
        <end position="255"/>
    </location>
</feature>
<dbReference type="PANTHER" id="PTHR46291">
    <property type="entry name" value="C2 DOMAIN-CONTAINING PROTEIN"/>
    <property type="match status" value="1"/>
</dbReference>
<dbReference type="Proteomes" id="UP000887568">
    <property type="component" value="Unplaced"/>
</dbReference>
<proteinExistence type="predicted"/>
<evidence type="ECO:0000259" key="2">
    <source>
        <dbReference type="PROSITE" id="PS50004"/>
    </source>
</evidence>
<keyword evidence="4" id="KW-1185">Reference proteome</keyword>
<feature type="compositionally biased region" description="Basic residues" evidence="1">
    <location>
        <begin position="211"/>
        <end position="225"/>
    </location>
</feature>
<sequence length="581" mass="65553">MESGNGKCRILPKRPLLTPETVPKFVIPGSTVSPKTQVDSPPPFKHCTAYGRRSPSESPLTNDPPTSPLASSLRVRLDNYRQLGRQSSALLLKRPNSIEEHSDSDPGYKLAMSLRHMPKTASAYGFVSLSGNPRTTRKESLFFPRGSKVASSRLRSRNSAGLLCSEISDTSADSSSPIPPQIKSRRFSRCRDPVELSNDESEDDNLVTSERKRRWAKASKKRRNGIRLPSQTGRQEQDVYDSSDADHSALEDSPDLRKNRRSKQLTLRETEAIKETNRAFALQQLHLRCARQRQTVSDLGGLEVALRYDVPSKRLWVLLIRGENLDQGNGLSPKQVCSFVKLQIRSEQSNKCQTQTSATVRNTCDPFYDEEFAFENFGRGNIKSARLRLKVCRERRGMPSASVGEIWLDLLQLEQNGFMHCQEDLKPKHLFKRKDPKKLHIALSYRPNTRCLTAVVVKTQNVHSLSFVKGYRVEVELTQVSPDGSSLVTETAQTRLRHGFSTSPVFKEAFSFCLNETRNIRDGLTLVCRVIQTETCGRRCSPIGLVRFGVGSTQKSEMDQWQTLLRRLGRQTTQWHALVPA</sequence>
<protein>
    <recommendedName>
        <fullName evidence="2">C2 domain-containing protein</fullName>
    </recommendedName>
</protein>
<dbReference type="GeneID" id="119744421"/>
<name>A0A914BJJ3_PATMI</name>
<feature type="region of interest" description="Disordered" evidence="1">
    <location>
        <begin position="1"/>
        <end position="71"/>
    </location>
</feature>
<evidence type="ECO:0000313" key="3">
    <source>
        <dbReference type="EnsemblMetazoa" id="XP_038076274.1"/>
    </source>
</evidence>
<feature type="compositionally biased region" description="Polar residues" evidence="1">
    <location>
        <begin position="30"/>
        <end position="39"/>
    </location>
</feature>
<feature type="domain" description="C2" evidence="2">
    <location>
        <begin position="298"/>
        <end position="423"/>
    </location>
</feature>
<dbReference type="OrthoDB" id="9947256at2759"/>
<dbReference type="RefSeq" id="XP_038076274.1">
    <property type="nucleotide sequence ID" value="XM_038220346.1"/>
</dbReference>
<feature type="domain" description="C2" evidence="2">
    <location>
        <begin position="435"/>
        <end position="576"/>
    </location>
</feature>